<dbReference type="InterPro" id="IPR002734">
    <property type="entry name" value="RibDG_C"/>
</dbReference>
<dbReference type="InterPro" id="IPR024072">
    <property type="entry name" value="DHFR-like_dom_sf"/>
</dbReference>
<evidence type="ECO:0000313" key="2">
    <source>
        <dbReference type="EMBL" id="SEN21948.1"/>
    </source>
</evidence>
<protein>
    <submittedName>
        <fullName evidence="2">Dihydrofolate reductase</fullName>
    </submittedName>
</protein>
<evidence type="ECO:0000259" key="1">
    <source>
        <dbReference type="Pfam" id="PF01872"/>
    </source>
</evidence>
<dbReference type="GO" id="GO:0008703">
    <property type="term" value="F:5-amino-6-(5-phosphoribosylamino)uracil reductase activity"/>
    <property type="evidence" value="ECO:0007669"/>
    <property type="project" value="InterPro"/>
</dbReference>
<dbReference type="PANTHER" id="PTHR38011:SF11">
    <property type="entry name" value="2,5-DIAMINO-6-RIBOSYLAMINO-4(3H)-PYRIMIDINONE 5'-PHOSPHATE REDUCTASE"/>
    <property type="match status" value="1"/>
</dbReference>
<dbReference type="Gene3D" id="3.40.430.10">
    <property type="entry name" value="Dihydrofolate Reductase, subunit A"/>
    <property type="match status" value="1"/>
</dbReference>
<accession>A0A1H8ET77</accession>
<feature type="domain" description="Bacterial bifunctional deaminase-reductase C-terminal" evidence="1">
    <location>
        <begin position="2"/>
        <end position="174"/>
    </location>
</feature>
<dbReference type="SUPFAM" id="SSF53597">
    <property type="entry name" value="Dihydrofolate reductase-like"/>
    <property type="match status" value="1"/>
</dbReference>
<proteinExistence type="predicted"/>
<organism evidence="2 3">
    <name type="scientific">Chitinophaga rupis</name>
    <dbReference type="NCBI Taxonomy" id="573321"/>
    <lineage>
        <taxon>Bacteria</taxon>
        <taxon>Pseudomonadati</taxon>
        <taxon>Bacteroidota</taxon>
        <taxon>Chitinophagia</taxon>
        <taxon>Chitinophagales</taxon>
        <taxon>Chitinophagaceae</taxon>
        <taxon>Chitinophaga</taxon>
    </lineage>
</organism>
<dbReference type="STRING" id="573321.SAMN04488505_10911"/>
<dbReference type="Pfam" id="PF01872">
    <property type="entry name" value="RibD_C"/>
    <property type="match status" value="1"/>
</dbReference>
<dbReference type="GO" id="GO:0009231">
    <property type="term" value="P:riboflavin biosynthetic process"/>
    <property type="evidence" value="ECO:0007669"/>
    <property type="project" value="InterPro"/>
</dbReference>
<dbReference type="Proteomes" id="UP000198984">
    <property type="component" value="Unassembled WGS sequence"/>
</dbReference>
<evidence type="ECO:0000313" key="3">
    <source>
        <dbReference type="Proteomes" id="UP000198984"/>
    </source>
</evidence>
<dbReference type="PANTHER" id="PTHR38011">
    <property type="entry name" value="DIHYDROFOLATE REDUCTASE FAMILY PROTEIN (AFU_ORTHOLOGUE AFUA_8G06820)"/>
    <property type="match status" value="1"/>
</dbReference>
<dbReference type="EMBL" id="FOBB01000009">
    <property type="protein sequence ID" value="SEN21948.1"/>
    <property type="molecule type" value="Genomic_DNA"/>
</dbReference>
<reference evidence="2 3" key="1">
    <citation type="submission" date="2016-10" db="EMBL/GenBank/DDBJ databases">
        <authorList>
            <person name="de Groot N.N."/>
        </authorList>
    </citation>
    <scope>NUCLEOTIDE SEQUENCE [LARGE SCALE GENOMIC DNA]</scope>
    <source>
        <strain evidence="2 3">DSM 21039</strain>
    </source>
</reference>
<dbReference type="AlphaFoldDB" id="A0A1H8ET77"/>
<sequence length="183" mass="20517">MHVSLDGFVADANGGMDWIQHDNEIFQYVTDKMENVDAAIYGRTTYGMMEGYWPTVANDPNASELDRHHAAWVEEVQKVVFSTTLEKVTWNNTTLIKGNTAEAVARLKQQPGKNLMIFGSPRLTHSFMELGLIDEYLINVNPVLLGTGIPLFKDVQQKTNLQLLSTVTFKTGVVGLHYETKRG</sequence>
<gene>
    <name evidence="2" type="ORF">SAMN04488505_10911</name>
</gene>
<name>A0A1H8ET77_9BACT</name>
<dbReference type="InterPro" id="IPR050765">
    <property type="entry name" value="Riboflavin_Biosynth_HTPR"/>
</dbReference>
<keyword evidence="3" id="KW-1185">Reference proteome</keyword>